<accession>A0A955L903</accession>
<keyword evidence="1" id="KW-0472">Membrane</keyword>
<reference evidence="2" key="1">
    <citation type="submission" date="2020-04" db="EMBL/GenBank/DDBJ databases">
        <authorList>
            <person name="Zhang T."/>
        </authorList>
    </citation>
    <scope>NUCLEOTIDE SEQUENCE</scope>
    <source>
        <strain evidence="2">HKST-UBA11</strain>
    </source>
</reference>
<dbReference type="AlphaFoldDB" id="A0A955L903"/>
<dbReference type="EMBL" id="JAGQLH010000038">
    <property type="protein sequence ID" value="MCA9385701.1"/>
    <property type="molecule type" value="Genomic_DNA"/>
</dbReference>
<protein>
    <submittedName>
        <fullName evidence="2">Uncharacterized protein</fullName>
    </submittedName>
</protein>
<sequence>MIDPLDLVTTLDIFLFFLTLGLLWYFVSSIVRLPMIDLFKPSETNSTIVNLITYLHNENLIELPQSLKIERQNNDILTYLDNDGIVVDSTYATAPILHNLFEFLFVVMTRNSKWVQQIRPIYTILALLWSMVILLCLLVVLTQTGLWLISGIRYSLLCISISLMIDLLIRTRLIDELLHYIYSIPLFSDREKDMIQNELERWRFGLFFIFLEPFLSLKKLLLR</sequence>
<gene>
    <name evidence="2" type="ORF">KC717_03570</name>
</gene>
<proteinExistence type="predicted"/>
<reference evidence="2" key="2">
    <citation type="journal article" date="2021" name="Microbiome">
        <title>Successional dynamics and alternative stable states in a saline activated sludge microbial community over 9 years.</title>
        <authorList>
            <person name="Wang Y."/>
            <person name="Ye J."/>
            <person name="Ju F."/>
            <person name="Liu L."/>
            <person name="Boyd J.A."/>
            <person name="Deng Y."/>
            <person name="Parks D.H."/>
            <person name="Jiang X."/>
            <person name="Yin X."/>
            <person name="Woodcroft B.J."/>
            <person name="Tyson G.W."/>
            <person name="Hugenholtz P."/>
            <person name="Polz M.F."/>
            <person name="Zhang T."/>
        </authorList>
    </citation>
    <scope>NUCLEOTIDE SEQUENCE</scope>
    <source>
        <strain evidence="2">HKST-UBA11</strain>
    </source>
</reference>
<evidence type="ECO:0000313" key="3">
    <source>
        <dbReference type="Proteomes" id="UP000754563"/>
    </source>
</evidence>
<comment type="caution">
    <text evidence="2">The sequence shown here is derived from an EMBL/GenBank/DDBJ whole genome shotgun (WGS) entry which is preliminary data.</text>
</comment>
<feature type="transmembrane region" description="Helical" evidence="1">
    <location>
        <begin position="147"/>
        <end position="169"/>
    </location>
</feature>
<keyword evidence="1" id="KW-0812">Transmembrane</keyword>
<keyword evidence="1" id="KW-1133">Transmembrane helix</keyword>
<evidence type="ECO:0000313" key="2">
    <source>
        <dbReference type="EMBL" id="MCA9385701.1"/>
    </source>
</evidence>
<feature type="transmembrane region" description="Helical" evidence="1">
    <location>
        <begin position="120"/>
        <end position="141"/>
    </location>
</feature>
<feature type="transmembrane region" description="Helical" evidence="1">
    <location>
        <begin position="13"/>
        <end position="33"/>
    </location>
</feature>
<dbReference type="Proteomes" id="UP000754563">
    <property type="component" value="Unassembled WGS sequence"/>
</dbReference>
<organism evidence="2 3">
    <name type="scientific">Candidatus Dojkabacteria bacterium</name>
    <dbReference type="NCBI Taxonomy" id="2099670"/>
    <lineage>
        <taxon>Bacteria</taxon>
        <taxon>Candidatus Dojkabacteria</taxon>
    </lineage>
</organism>
<name>A0A955L903_9BACT</name>
<evidence type="ECO:0000256" key="1">
    <source>
        <dbReference type="SAM" id="Phobius"/>
    </source>
</evidence>